<dbReference type="EMBL" id="SIXH01000421">
    <property type="protein sequence ID" value="TBO55905.1"/>
    <property type="molecule type" value="Genomic_DNA"/>
</dbReference>
<dbReference type="Gene3D" id="3.40.50.1110">
    <property type="entry name" value="SGNH hydrolase"/>
    <property type="match status" value="1"/>
</dbReference>
<dbReference type="PANTHER" id="PTHR43784:SF2">
    <property type="entry name" value="GDSL-LIKE LIPASE_ACYLHYDROLASE, PUTATIVE (AFU_ORTHOLOGUE AFUA_2G00820)-RELATED"/>
    <property type="match status" value="1"/>
</dbReference>
<dbReference type="SUPFAM" id="SSF52266">
    <property type="entry name" value="SGNH hydrolase"/>
    <property type="match status" value="1"/>
</dbReference>
<dbReference type="Pfam" id="PF13472">
    <property type="entry name" value="Lipase_GDSL_2"/>
    <property type="match status" value="1"/>
</dbReference>
<evidence type="ECO:0000313" key="3">
    <source>
        <dbReference type="EMBL" id="TBO55905.1"/>
    </source>
</evidence>
<dbReference type="AlphaFoldDB" id="A0A4Q9HMR8"/>
<dbReference type="PANTHER" id="PTHR43784">
    <property type="entry name" value="GDSL-LIKE LIPASE/ACYLHYDROLASE, PUTATIVE (AFU_ORTHOLOGUE AFUA_2G00820)-RELATED"/>
    <property type="match status" value="1"/>
</dbReference>
<comment type="caution">
    <text evidence="3">The sequence shown here is derived from an EMBL/GenBank/DDBJ whole genome shotgun (WGS) entry which is preliminary data.</text>
</comment>
<feature type="region of interest" description="Disordered" evidence="1">
    <location>
        <begin position="69"/>
        <end position="97"/>
    </location>
</feature>
<feature type="region of interest" description="Disordered" evidence="1">
    <location>
        <begin position="1"/>
        <end position="33"/>
    </location>
</feature>
<accession>A0A4Q9HMR8</accession>
<dbReference type="InterPro" id="IPR013830">
    <property type="entry name" value="SGNH_hydro"/>
</dbReference>
<sequence>MSNAPADVLYSGHGARRPVRGRRAPAGSAGAEEADVTTSLRLRAGGLAVALLVTEATLTGCGTATPAGYPRTSADLHPASAHRSAQPPAAGPPIPAATPRTKAGVVVIIGASVSGGFRASPGADWPSELAGRLHRAGHPTSVVNASISATRLLTDNGPGLPSSLARESRDALAVPGVGTIVLTDVINDIQQTPHQYAPAAITTGLRAFVATAHAKGVKVVGTTIPPYEGFERYEAAGEHCRRAVNDAIRHTRLFDGVLDFDTALKDPADPTRIRPAYDSGDHLHPNDAGHHAMVQIIDPARLTP</sequence>
<reference evidence="3 4" key="1">
    <citation type="submission" date="2019-02" db="EMBL/GenBank/DDBJ databases">
        <title>Draft Genome Sequence of Streptomyces sp. AM-2504, identified by 16S rRNA comparative analysis as a Streptomyces Kasugaensis strain.</title>
        <authorList>
            <person name="Napolioni V."/>
            <person name="Giuliodori A.M."/>
            <person name="Spurio R."/>
            <person name="Fabbretti A."/>
        </authorList>
    </citation>
    <scope>NUCLEOTIDE SEQUENCE [LARGE SCALE GENOMIC DNA]</scope>
    <source>
        <strain evidence="3 4">AM-2504</strain>
    </source>
</reference>
<name>A0A4Q9HMR8_STRKA</name>
<dbReference type="Proteomes" id="UP000292452">
    <property type="component" value="Unassembled WGS sequence"/>
</dbReference>
<feature type="domain" description="SGNH hydrolase-type esterase" evidence="2">
    <location>
        <begin position="109"/>
        <end position="291"/>
    </location>
</feature>
<dbReference type="InterPro" id="IPR053140">
    <property type="entry name" value="GDSL_Rv0518-like"/>
</dbReference>
<feature type="compositionally biased region" description="Basic residues" evidence="1">
    <location>
        <begin position="14"/>
        <end position="23"/>
    </location>
</feature>
<evidence type="ECO:0000259" key="2">
    <source>
        <dbReference type="Pfam" id="PF13472"/>
    </source>
</evidence>
<proteinExistence type="predicted"/>
<evidence type="ECO:0000256" key="1">
    <source>
        <dbReference type="SAM" id="MobiDB-lite"/>
    </source>
</evidence>
<dbReference type="InterPro" id="IPR036514">
    <property type="entry name" value="SGNH_hydro_sf"/>
</dbReference>
<evidence type="ECO:0000313" key="4">
    <source>
        <dbReference type="Proteomes" id="UP000292452"/>
    </source>
</evidence>
<organism evidence="3 4">
    <name type="scientific">Streptomyces kasugaensis</name>
    <dbReference type="NCBI Taxonomy" id="1946"/>
    <lineage>
        <taxon>Bacteria</taxon>
        <taxon>Bacillati</taxon>
        <taxon>Actinomycetota</taxon>
        <taxon>Actinomycetes</taxon>
        <taxon>Kitasatosporales</taxon>
        <taxon>Streptomycetaceae</taxon>
        <taxon>Streptomyces</taxon>
    </lineage>
</organism>
<keyword evidence="4" id="KW-1185">Reference proteome</keyword>
<protein>
    <recommendedName>
        <fullName evidence="2">SGNH hydrolase-type esterase domain-containing protein</fullName>
    </recommendedName>
</protein>
<gene>
    <name evidence="3" type="ORF">EYS09_30785</name>
</gene>